<keyword evidence="7 9" id="KW-0456">Lyase</keyword>
<dbReference type="InterPro" id="IPR002028">
    <property type="entry name" value="Trp_synthase_suA"/>
</dbReference>
<dbReference type="EMBL" id="JACNLL010000053">
    <property type="protein sequence ID" value="MBC8199434.1"/>
    <property type="molecule type" value="Genomic_DNA"/>
</dbReference>
<dbReference type="UniPathway" id="UPA00035">
    <property type="reaction ID" value="UER00044"/>
</dbReference>
<dbReference type="PANTHER" id="PTHR43406:SF1">
    <property type="entry name" value="TRYPTOPHAN SYNTHASE ALPHA CHAIN, CHLOROPLASTIC"/>
    <property type="match status" value="1"/>
</dbReference>
<comment type="catalytic activity">
    <reaction evidence="8 9">
        <text>(1S,2R)-1-C-(indol-3-yl)glycerol 3-phosphate + L-serine = D-glyceraldehyde 3-phosphate + L-tryptophan + H2O</text>
        <dbReference type="Rhea" id="RHEA:10532"/>
        <dbReference type="ChEBI" id="CHEBI:15377"/>
        <dbReference type="ChEBI" id="CHEBI:33384"/>
        <dbReference type="ChEBI" id="CHEBI:57912"/>
        <dbReference type="ChEBI" id="CHEBI:58866"/>
        <dbReference type="ChEBI" id="CHEBI:59776"/>
        <dbReference type="EC" id="4.2.1.20"/>
    </reaction>
</comment>
<dbReference type="HAMAP" id="MF_00131">
    <property type="entry name" value="Trp_synth_alpha"/>
    <property type="match status" value="1"/>
</dbReference>
<protein>
    <recommendedName>
        <fullName evidence="9">Tryptophan synthase alpha chain</fullName>
        <ecNumber evidence="9">4.2.1.20</ecNumber>
    </recommendedName>
</protein>
<feature type="active site" description="Proton acceptor" evidence="9">
    <location>
        <position position="60"/>
    </location>
</feature>
<evidence type="ECO:0000256" key="1">
    <source>
        <dbReference type="ARBA" id="ARBA00003365"/>
    </source>
</evidence>
<dbReference type="PANTHER" id="PTHR43406">
    <property type="entry name" value="TRYPTOPHAN SYNTHASE, ALPHA CHAIN"/>
    <property type="match status" value="1"/>
</dbReference>
<dbReference type="EC" id="4.2.1.20" evidence="9"/>
<proteinExistence type="inferred from homology"/>
<comment type="subunit">
    <text evidence="3 9">Tetramer of two alpha and two beta chains.</text>
</comment>
<keyword evidence="6 9" id="KW-0057">Aromatic amino acid biosynthesis</keyword>
<dbReference type="InterPro" id="IPR013785">
    <property type="entry name" value="Aldolase_TIM"/>
</dbReference>
<evidence type="ECO:0000256" key="2">
    <source>
        <dbReference type="ARBA" id="ARBA00004733"/>
    </source>
</evidence>
<evidence type="ECO:0000256" key="8">
    <source>
        <dbReference type="ARBA" id="ARBA00049047"/>
    </source>
</evidence>
<name>A0A8J6N3C3_9BACT</name>
<evidence type="ECO:0000313" key="11">
    <source>
        <dbReference type="EMBL" id="MBC8199434.1"/>
    </source>
</evidence>
<comment type="pathway">
    <text evidence="2 9">Amino-acid biosynthesis; L-tryptophan biosynthesis; L-tryptophan from chorismate: step 5/5.</text>
</comment>
<sequence>MNRIDKTFETLRQKKEKALVGFITAGDPNISDSFSIIKAMCKSGLDILELGVSFSDPTADGPVIQRSSARALKEGINLRAVLEITGRLREETSMPIILFSYYNPIYAYGAKAFYKDALAAGADGVLVVDLPPEESDEMTSQWSGNELALIRLVAPTTPLARMAQIAQSASGFIYLVSKTGVTGSDGLDTEDIKDKIKLLRSATRLPICVGFGISTADDVAAIASVADGVVIGSAFERLIEDNLDNPDLVSILANKVNEFKKATKVKDSVTL</sequence>
<dbReference type="AlphaFoldDB" id="A0A8J6N3C3"/>
<evidence type="ECO:0000256" key="6">
    <source>
        <dbReference type="ARBA" id="ARBA00023141"/>
    </source>
</evidence>
<dbReference type="Gene3D" id="3.20.20.70">
    <property type="entry name" value="Aldolase class I"/>
    <property type="match status" value="1"/>
</dbReference>
<evidence type="ECO:0000256" key="5">
    <source>
        <dbReference type="ARBA" id="ARBA00022822"/>
    </source>
</evidence>
<dbReference type="GO" id="GO:0005829">
    <property type="term" value="C:cytosol"/>
    <property type="evidence" value="ECO:0007669"/>
    <property type="project" value="TreeGrafter"/>
</dbReference>
<reference evidence="11 12" key="1">
    <citation type="submission" date="2020-08" db="EMBL/GenBank/DDBJ databases">
        <title>Bridging the membrane lipid divide: bacteria of the FCB group superphylum have the potential to synthesize archaeal ether lipids.</title>
        <authorList>
            <person name="Villanueva L."/>
            <person name="Von Meijenfeldt F.A.B."/>
            <person name="Westbye A.B."/>
            <person name="Yadav S."/>
            <person name="Hopmans E.C."/>
            <person name="Dutilh B.E."/>
            <person name="Sinninghe Damste J.S."/>
        </authorList>
    </citation>
    <scope>NUCLEOTIDE SEQUENCE [LARGE SCALE GENOMIC DNA]</scope>
    <source>
        <strain evidence="11">NIOZ-UU82</strain>
    </source>
</reference>
<dbReference type="FunFam" id="3.20.20.70:FF:000037">
    <property type="entry name" value="Tryptophan synthase alpha chain"/>
    <property type="match status" value="1"/>
</dbReference>
<accession>A0A8J6N3C3</accession>
<keyword evidence="5 9" id="KW-0822">Tryptophan biosynthesis</keyword>
<comment type="function">
    <text evidence="1 9">The alpha subunit is responsible for the aldol cleavage of indoleglycerol phosphate to indole and glyceraldehyde 3-phosphate.</text>
</comment>
<dbReference type="GO" id="GO:0004834">
    <property type="term" value="F:tryptophan synthase activity"/>
    <property type="evidence" value="ECO:0007669"/>
    <property type="project" value="UniProtKB-UniRule"/>
</dbReference>
<comment type="similarity">
    <text evidence="9 10">Belongs to the TrpA family.</text>
</comment>
<keyword evidence="4 9" id="KW-0028">Amino-acid biosynthesis</keyword>
<comment type="caution">
    <text evidence="11">The sequence shown here is derived from an EMBL/GenBank/DDBJ whole genome shotgun (WGS) entry which is preliminary data.</text>
</comment>
<evidence type="ECO:0000256" key="3">
    <source>
        <dbReference type="ARBA" id="ARBA00011270"/>
    </source>
</evidence>
<dbReference type="Proteomes" id="UP000603545">
    <property type="component" value="Unassembled WGS sequence"/>
</dbReference>
<gene>
    <name evidence="9" type="primary">trpA</name>
    <name evidence="11" type="ORF">H8E80_05225</name>
</gene>
<dbReference type="NCBIfam" id="TIGR00262">
    <property type="entry name" value="trpA"/>
    <property type="match status" value="1"/>
</dbReference>
<dbReference type="Pfam" id="PF00290">
    <property type="entry name" value="Trp_syntA"/>
    <property type="match status" value="1"/>
</dbReference>
<organism evidence="11 12">
    <name type="scientific">Candidatus Desulfaltia bathyphila</name>
    <dbReference type="NCBI Taxonomy" id="2841697"/>
    <lineage>
        <taxon>Bacteria</taxon>
        <taxon>Pseudomonadati</taxon>
        <taxon>Thermodesulfobacteriota</taxon>
        <taxon>Desulfobacteria</taxon>
        <taxon>Desulfobacterales</taxon>
        <taxon>Desulfobacterales incertae sedis</taxon>
        <taxon>Candidatus Desulfaltia</taxon>
    </lineage>
</organism>
<evidence type="ECO:0000256" key="10">
    <source>
        <dbReference type="RuleBase" id="RU003662"/>
    </source>
</evidence>
<evidence type="ECO:0000256" key="7">
    <source>
        <dbReference type="ARBA" id="ARBA00023239"/>
    </source>
</evidence>
<evidence type="ECO:0000313" key="12">
    <source>
        <dbReference type="Proteomes" id="UP000603545"/>
    </source>
</evidence>
<dbReference type="InterPro" id="IPR011060">
    <property type="entry name" value="RibuloseP-bd_barrel"/>
</dbReference>
<dbReference type="CDD" id="cd04724">
    <property type="entry name" value="Tryptophan_synthase_alpha"/>
    <property type="match status" value="1"/>
</dbReference>
<evidence type="ECO:0000256" key="9">
    <source>
        <dbReference type="HAMAP-Rule" id="MF_00131"/>
    </source>
</evidence>
<evidence type="ECO:0000256" key="4">
    <source>
        <dbReference type="ARBA" id="ARBA00022605"/>
    </source>
</evidence>
<dbReference type="SUPFAM" id="SSF51366">
    <property type="entry name" value="Ribulose-phoshate binding barrel"/>
    <property type="match status" value="1"/>
</dbReference>
<feature type="active site" description="Proton acceptor" evidence="9">
    <location>
        <position position="49"/>
    </location>
</feature>